<dbReference type="RefSeq" id="WP_114607812.1">
    <property type="nucleotide sequence ID" value="NZ_JABVZQ010000007.1"/>
</dbReference>
<dbReference type="InterPro" id="IPR023393">
    <property type="entry name" value="START-like_dom_sf"/>
</dbReference>
<accession>A0ABR9XSJ0</accession>
<name>A0ABR9XSJ0_9CHLB</name>
<gene>
    <name evidence="1" type="ORF">INT08_07315</name>
</gene>
<proteinExistence type="predicted"/>
<sequence length="155" mass="17658">MAVEIKSSITRKIELGTDFDTVFGLLEDPPATARYFPKLENMEKLGDNSWRWDMERIGLGSVTFLKLSFNCRYRIERNKGVISWEPLDRDDRATIEGRLTVTTTDNGCRLDIESSGTGRLKLPAELEPILTSLATMVAEHLVDRFLHNIRDALNE</sequence>
<dbReference type="EMBL" id="JADGII010000010">
    <property type="protein sequence ID" value="MBF0636978.1"/>
    <property type="molecule type" value="Genomic_DNA"/>
</dbReference>
<reference evidence="1 2" key="1">
    <citation type="journal article" date="2020" name="Microorganisms">
        <title>Simultaneous Genome Sequencing of Prosthecochloris ethylica and Desulfuromonas acetoxidans within a Syntrophic Mixture Reveals Unique Pili and Protein Interactions.</title>
        <authorList>
            <person name="Kyndt J.A."/>
            <person name="Van Beeumen J.J."/>
            <person name="Meyer T.E."/>
        </authorList>
    </citation>
    <scope>NUCLEOTIDE SEQUENCE [LARGE SCALE GENOMIC DNA]</scope>
    <source>
        <strain evidence="1 2">N3</strain>
    </source>
</reference>
<dbReference type="Gene3D" id="3.30.530.20">
    <property type="match status" value="1"/>
</dbReference>
<keyword evidence="2" id="KW-1185">Reference proteome</keyword>
<protein>
    <recommendedName>
        <fullName evidence="3">SRPBCC family protein</fullName>
    </recommendedName>
</protein>
<evidence type="ECO:0000313" key="2">
    <source>
        <dbReference type="Proteomes" id="UP000619838"/>
    </source>
</evidence>
<dbReference type="Proteomes" id="UP000619838">
    <property type="component" value="Unassembled WGS sequence"/>
</dbReference>
<organism evidence="1 2">
    <name type="scientific">Prosthecochloris ethylica</name>
    <dbReference type="NCBI Taxonomy" id="2743976"/>
    <lineage>
        <taxon>Bacteria</taxon>
        <taxon>Pseudomonadati</taxon>
        <taxon>Chlorobiota</taxon>
        <taxon>Chlorobiia</taxon>
        <taxon>Chlorobiales</taxon>
        <taxon>Chlorobiaceae</taxon>
        <taxon>Prosthecochloris</taxon>
    </lineage>
</organism>
<comment type="caution">
    <text evidence="1">The sequence shown here is derived from an EMBL/GenBank/DDBJ whole genome shotgun (WGS) entry which is preliminary data.</text>
</comment>
<evidence type="ECO:0008006" key="3">
    <source>
        <dbReference type="Google" id="ProtNLM"/>
    </source>
</evidence>
<dbReference type="SUPFAM" id="SSF55961">
    <property type="entry name" value="Bet v1-like"/>
    <property type="match status" value="1"/>
</dbReference>
<evidence type="ECO:0000313" key="1">
    <source>
        <dbReference type="EMBL" id="MBF0636978.1"/>
    </source>
</evidence>